<reference evidence="2 3" key="1">
    <citation type="submission" date="2016-11" db="EMBL/GenBank/DDBJ databases">
        <authorList>
            <person name="Jaros S."/>
            <person name="Januszkiewicz K."/>
            <person name="Wedrychowicz H."/>
        </authorList>
    </citation>
    <scope>NUCLEOTIDE SEQUENCE [LARGE SCALE GENOMIC DNA]</scope>
    <source>
        <strain evidence="2 3">DSM 21120</strain>
    </source>
</reference>
<evidence type="ECO:0000313" key="3">
    <source>
        <dbReference type="Proteomes" id="UP000184032"/>
    </source>
</evidence>
<dbReference type="RefSeq" id="WP_073184143.1">
    <property type="nucleotide sequence ID" value="NZ_FQXI01000005.1"/>
</dbReference>
<gene>
    <name evidence="2" type="ORF">SAMN02745245_00891</name>
</gene>
<dbReference type="STRING" id="1120995.SAMN02745245_00891"/>
<feature type="domain" description="Phospholipase C/D" evidence="1">
    <location>
        <begin position="8"/>
        <end position="172"/>
    </location>
</feature>
<proteinExistence type="predicted"/>
<name>A0A1M5RFT2_9FIRM</name>
<dbReference type="EMBL" id="FQXI01000005">
    <property type="protein sequence ID" value="SHH25134.1"/>
    <property type="molecule type" value="Genomic_DNA"/>
</dbReference>
<organism evidence="2 3">
    <name type="scientific">Anaerosphaera aminiphila DSM 21120</name>
    <dbReference type="NCBI Taxonomy" id="1120995"/>
    <lineage>
        <taxon>Bacteria</taxon>
        <taxon>Bacillati</taxon>
        <taxon>Bacillota</taxon>
        <taxon>Tissierellia</taxon>
        <taxon>Tissierellales</taxon>
        <taxon>Peptoniphilaceae</taxon>
        <taxon>Anaerosphaera</taxon>
    </lineage>
</organism>
<protein>
    <submittedName>
        <fullName evidence="2">Zinc dependent phospholipase C</fullName>
    </submittedName>
</protein>
<dbReference type="Pfam" id="PF00882">
    <property type="entry name" value="Zn_dep_PLPC"/>
    <property type="match status" value="1"/>
</dbReference>
<dbReference type="Proteomes" id="UP000184032">
    <property type="component" value="Unassembled WGS sequence"/>
</dbReference>
<keyword evidence="3" id="KW-1185">Reference proteome</keyword>
<dbReference type="InterPro" id="IPR029002">
    <property type="entry name" value="PLPC/GPLD1"/>
</dbReference>
<evidence type="ECO:0000313" key="2">
    <source>
        <dbReference type="EMBL" id="SHH25134.1"/>
    </source>
</evidence>
<evidence type="ECO:0000259" key="1">
    <source>
        <dbReference type="Pfam" id="PF00882"/>
    </source>
</evidence>
<dbReference type="OrthoDB" id="2878022at2"/>
<dbReference type="AlphaFoldDB" id="A0A1M5RFT2"/>
<sequence>MFKILTDSHKLIAREIHKNIVENYDVDLDIDKLQWGSIAPDVLPYYKFKRHYKDESLEFISKEIVHLIFLGRYSNLKNKNSFFIRQLSKKVGIISHYLCDFTCYPHAYRVTFMDDMKSHLKYESDLNEYAINIHKFNDVNLSTEDLNIYGDDSKKLADIVGEYIDSVVEEYMEDEKSFSNDLDYALKLSSNVALFIIEMILNYSEEMEYQFN</sequence>
<accession>A0A1M5RFT2</accession>